<proteinExistence type="predicted"/>
<dbReference type="eggNOG" id="ENOG502SU9J">
    <property type="taxonomic scope" value="Eukaryota"/>
</dbReference>
<name>A0A1I7TM64_9PELO</name>
<keyword evidence="1" id="KW-1185">Reference proteome</keyword>
<protein>
    <submittedName>
        <fullName evidence="2">Arrestin_C domain-containing protein</fullName>
    </submittedName>
</protein>
<sequence>MEVLQHDVHAFTNRYLTGKSFDDIEMKVVEKETEKGIHFGVDFKVHKDAIDKFDKIGQMIQSNQCILQHNLIMHSFIYTIQVVGEDENEGLLVKLSIVPIGYTFRYPLEMKKGGVPITFKPEVPELKDVKWILKNGETMNLLKENNGSYSCDIHVSLASFKNFIENGVAVLRVEMTIDKEYFEIGEYVNMDLKEARVASNSSQILEKILKGEEVPKSDWVISASEGFPRDFHVHGPVLADSSMVLRGAITSHMSIGKEIAMISSENRFILTNLKSKDMKVRSDTLKTISECVKSMICVTCSPQGSLLAAYNVSLIVAADAWQMAEAKGKKVNKEKVKKLIGESWPIIDSLLETIEDFKVMVCGVEKTMYIE</sequence>
<reference evidence="2" key="1">
    <citation type="submission" date="2016-11" db="UniProtKB">
        <authorList>
            <consortium name="WormBaseParasite"/>
        </authorList>
    </citation>
    <scope>IDENTIFICATION</scope>
</reference>
<accession>A0A1I7TM64</accession>
<dbReference type="STRING" id="1561998.A0A1I7TM64"/>
<organism evidence="1 2">
    <name type="scientific">Caenorhabditis tropicalis</name>
    <dbReference type="NCBI Taxonomy" id="1561998"/>
    <lineage>
        <taxon>Eukaryota</taxon>
        <taxon>Metazoa</taxon>
        <taxon>Ecdysozoa</taxon>
        <taxon>Nematoda</taxon>
        <taxon>Chromadorea</taxon>
        <taxon>Rhabditida</taxon>
        <taxon>Rhabditina</taxon>
        <taxon>Rhabditomorpha</taxon>
        <taxon>Rhabditoidea</taxon>
        <taxon>Rhabditidae</taxon>
        <taxon>Peloderinae</taxon>
        <taxon>Caenorhabditis</taxon>
    </lineage>
</organism>
<evidence type="ECO:0000313" key="1">
    <source>
        <dbReference type="Proteomes" id="UP000095282"/>
    </source>
</evidence>
<dbReference type="AlphaFoldDB" id="A0A1I7TM64"/>
<dbReference type="WBParaSite" id="Csp11.Scaffold628.g7296.t1">
    <property type="protein sequence ID" value="Csp11.Scaffold628.g7296.t1"/>
    <property type="gene ID" value="Csp11.Scaffold628.g7296"/>
</dbReference>
<dbReference type="Proteomes" id="UP000095282">
    <property type="component" value="Unplaced"/>
</dbReference>
<evidence type="ECO:0000313" key="2">
    <source>
        <dbReference type="WBParaSite" id="Csp11.Scaffold628.g7296.t1"/>
    </source>
</evidence>